<keyword evidence="3" id="KW-1185">Reference proteome</keyword>
<dbReference type="STRING" id="223786.SAMN05216234_11831"/>
<accession>A0A1I5Q4G0</accession>
<evidence type="ECO:0000313" key="2">
    <source>
        <dbReference type="EMBL" id="SFP41067.1"/>
    </source>
</evidence>
<dbReference type="AlphaFoldDB" id="A0A1I5Q4G0"/>
<proteinExistence type="predicted"/>
<feature type="compositionally biased region" description="Polar residues" evidence="1">
    <location>
        <begin position="117"/>
        <end position="128"/>
    </location>
</feature>
<dbReference type="RefSeq" id="WP_092912476.1">
    <property type="nucleotide sequence ID" value="NZ_CP136592.1"/>
</dbReference>
<organism evidence="2 3">
    <name type="scientific">Hydrogenimonas thermophila</name>
    <dbReference type="NCBI Taxonomy" id="223786"/>
    <lineage>
        <taxon>Bacteria</taxon>
        <taxon>Pseudomonadati</taxon>
        <taxon>Campylobacterota</taxon>
        <taxon>Epsilonproteobacteria</taxon>
        <taxon>Campylobacterales</taxon>
        <taxon>Hydrogenimonadaceae</taxon>
        <taxon>Hydrogenimonas</taxon>
    </lineage>
</organism>
<feature type="region of interest" description="Disordered" evidence="1">
    <location>
        <begin position="102"/>
        <end position="128"/>
    </location>
</feature>
<name>A0A1I5Q4G0_9BACT</name>
<gene>
    <name evidence="2" type="ORF">SAMN05216234_11831</name>
</gene>
<protein>
    <submittedName>
        <fullName evidence="2">Uncharacterized protein</fullName>
    </submittedName>
</protein>
<dbReference type="Proteomes" id="UP000199227">
    <property type="component" value="Unassembled WGS sequence"/>
</dbReference>
<evidence type="ECO:0000256" key="1">
    <source>
        <dbReference type="SAM" id="MobiDB-lite"/>
    </source>
</evidence>
<evidence type="ECO:0000313" key="3">
    <source>
        <dbReference type="Proteomes" id="UP000199227"/>
    </source>
</evidence>
<reference evidence="2 3" key="1">
    <citation type="submission" date="2016-10" db="EMBL/GenBank/DDBJ databases">
        <authorList>
            <person name="de Groot N.N."/>
        </authorList>
    </citation>
    <scope>NUCLEOTIDE SEQUENCE [LARGE SCALE GENOMIC DNA]</scope>
    <source>
        <strain evidence="2 3">EP1-55-1</strain>
    </source>
</reference>
<dbReference type="EMBL" id="FOXB01000018">
    <property type="protein sequence ID" value="SFP41067.1"/>
    <property type="molecule type" value="Genomic_DNA"/>
</dbReference>
<sequence>MKGIGKIITMLFLVSVAIFVVKSKAEESSIDVQIEQIKNADPLKRRELMNKFKEQLATMNRKERVEALRKLLGKMQVKNRENVVNQLIDTSLNNTSTINRQTETTNPVHRMPRQPMGSGNMQMGHQHR</sequence>